<feature type="region of interest" description="Disordered" evidence="1">
    <location>
        <begin position="155"/>
        <end position="190"/>
    </location>
</feature>
<organism evidence="3 4">
    <name type="scientific">Neoroseomonas terrae</name>
    <dbReference type="NCBI Taxonomy" id="424799"/>
    <lineage>
        <taxon>Bacteria</taxon>
        <taxon>Pseudomonadati</taxon>
        <taxon>Pseudomonadota</taxon>
        <taxon>Alphaproteobacteria</taxon>
        <taxon>Acetobacterales</taxon>
        <taxon>Acetobacteraceae</taxon>
        <taxon>Neoroseomonas</taxon>
    </lineage>
</organism>
<reference evidence="4" key="1">
    <citation type="journal article" date="2021" name="Syst. Appl. Microbiol.">
        <title>Roseomonas hellenica sp. nov., isolated from roots of wild-growing Alkanna tinctoria.</title>
        <authorList>
            <person name="Rat A."/>
            <person name="Naranjo H.D."/>
            <person name="Lebbe L."/>
            <person name="Cnockaert M."/>
            <person name="Krigas N."/>
            <person name="Grigoriadou K."/>
            <person name="Maloupa E."/>
            <person name="Willems A."/>
        </authorList>
    </citation>
    <scope>NUCLEOTIDE SEQUENCE [LARGE SCALE GENOMIC DNA]</scope>
    <source>
        <strain evidence="4">LMG 31159</strain>
    </source>
</reference>
<dbReference type="EMBL" id="JAAEDI010000003">
    <property type="protein sequence ID" value="MBR0648617.1"/>
    <property type="molecule type" value="Genomic_DNA"/>
</dbReference>
<feature type="compositionally biased region" description="Polar residues" evidence="1">
    <location>
        <begin position="155"/>
        <end position="164"/>
    </location>
</feature>
<keyword evidence="2" id="KW-0472">Membrane</keyword>
<dbReference type="Proteomes" id="UP000698752">
    <property type="component" value="Unassembled WGS sequence"/>
</dbReference>
<sequence>MALALCCLPLLFFHMPAHLVRVAAPLLSVATMLLRFPPRRLCSASLLLLPPLFMLGAAPVLRSAALFHRVTVPLIGASPPFLLGLALALPSLAVSLSRLTLALHAFAVTLRTLPLLFCPILTALRMSRGGSTDDIKKQRQDASCCSREITHGFTSSSHMANDASNARDRGKFAATGWRPRGKRRGGRRRH</sequence>
<feature type="transmembrane region" description="Helical" evidence="2">
    <location>
        <begin position="74"/>
        <end position="96"/>
    </location>
</feature>
<comment type="caution">
    <text evidence="3">The sequence shown here is derived from an EMBL/GenBank/DDBJ whole genome shotgun (WGS) entry which is preliminary data.</text>
</comment>
<dbReference type="RefSeq" id="WP_211865952.1">
    <property type="nucleotide sequence ID" value="NZ_JAAEDI010000003.1"/>
</dbReference>
<keyword evidence="2" id="KW-1133">Transmembrane helix</keyword>
<evidence type="ECO:0000256" key="2">
    <source>
        <dbReference type="SAM" id="Phobius"/>
    </source>
</evidence>
<keyword evidence="4" id="KW-1185">Reference proteome</keyword>
<gene>
    <name evidence="3" type="ORF">GXW78_02995</name>
</gene>
<accession>A0ABS5EC74</accession>
<name>A0ABS5EC74_9PROT</name>
<protein>
    <recommendedName>
        <fullName evidence="5">ComEC/Rec2-related protein domain-containing protein</fullName>
    </recommendedName>
</protein>
<feature type="compositionally biased region" description="Basic residues" evidence="1">
    <location>
        <begin position="179"/>
        <end position="190"/>
    </location>
</feature>
<evidence type="ECO:0000313" key="3">
    <source>
        <dbReference type="EMBL" id="MBR0648617.1"/>
    </source>
</evidence>
<proteinExistence type="predicted"/>
<evidence type="ECO:0000256" key="1">
    <source>
        <dbReference type="SAM" id="MobiDB-lite"/>
    </source>
</evidence>
<evidence type="ECO:0000313" key="4">
    <source>
        <dbReference type="Proteomes" id="UP000698752"/>
    </source>
</evidence>
<evidence type="ECO:0008006" key="5">
    <source>
        <dbReference type="Google" id="ProtNLM"/>
    </source>
</evidence>
<keyword evidence="2" id="KW-0812">Transmembrane</keyword>
<feature type="transmembrane region" description="Helical" evidence="2">
    <location>
        <begin position="46"/>
        <end position="67"/>
    </location>
</feature>